<gene>
    <name evidence="2" type="ORF">B0T25DRAFT_195812</name>
</gene>
<feature type="region of interest" description="Disordered" evidence="1">
    <location>
        <begin position="186"/>
        <end position="206"/>
    </location>
</feature>
<keyword evidence="3" id="KW-1185">Reference proteome</keyword>
<reference evidence="2" key="2">
    <citation type="submission" date="2023-06" db="EMBL/GenBank/DDBJ databases">
        <authorList>
            <consortium name="Lawrence Berkeley National Laboratory"/>
            <person name="Haridas S."/>
            <person name="Hensen N."/>
            <person name="Bonometti L."/>
            <person name="Westerberg I."/>
            <person name="Brannstrom I.O."/>
            <person name="Guillou S."/>
            <person name="Cros-Aarteil S."/>
            <person name="Calhoun S."/>
            <person name="Kuo A."/>
            <person name="Mondo S."/>
            <person name="Pangilinan J."/>
            <person name="Riley R."/>
            <person name="Labutti K."/>
            <person name="Andreopoulos B."/>
            <person name="Lipzen A."/>
            <person name="Chen C."/>
            <person name="Yanf M."/>
            <person name="Daum C."/>
            <person name="Ng V."/>
            <person name="Clum A."/>
            <person name="Steindorff A."/>
            <person name="Ohm R."/>
            <person name="Martin F."/>
            <person name="Silar P."/>
            <person name="Natvig D."/>
            <person name="Lalanne C."/>
            <person name="Gautier V."/>
            <person name="Ament-Velasquez S.L."/>
            <person name="Kruys A."/>
            <person name="Hutchinson M.I."/>
            <person name="Powell A.J."/>
            <person name="Barry K."/>
            <person name="Miller A.N."/>
            <person name="Grigoriev I.V."/>
            <person name="Debuchy R."/>
            <person name="Gladieux P."/>
            <person name="Thoren M.H."/>
            <person name="Johannesson H."/>
        </authorList>
    </citation>
    <scope>NUCLEOTIDE SEQUENCE</scope>
    <source>
        <strain evidence="2">CBS 955.72</strain>
    </source>
</reference>
<evidence type="ECO:0000313" key="3">
    <source>
        <dbReference type="Proteomes" id="UP001275084"/>
    </source>
</evidence>
<dbReference type="AlphaFoldDB" id="A0AAJ0HI35"/>
<organism evidence="2 3">
    <name type="scientific">Lasiosphaeria hispida</name>
    <dbReference type="NCBI Taxonomy" id="260671"/>
    <lineage>
        <taxon>Eukaryota</taxon>
        <taxon>Fungi</taxon>
        <taxon>Dikarya</taxon>
        <taxon>Ascomycota</taxon>
        <taxon>Pezizomycotina</taxon>
        <taxon>Sordariomycetes</taxon>
        <taxon>Sordariomycetidae</taxon>
        <taxon>Sordariales</taxon>
        <taxon>Lasiosphaeriaceae</taxon>
        <taxon>Lasiosphaeria</taxon>
    </lineage>
</organism>
<evidence type="ECO:0000313" key="2">
    <source>
        <dbReference type="EMBL" id="KAK3352880.1"/>
    </source>
</evidence>
<evidence type="ECO:0000256" key="1">
    <source>
        <dbReference type="SAM" id="MobiDB-lite"/>
    </source>
</evidence>
<comment type="caution">
    <text evidence="2">The sequence shown here is derived from an EMBL/GenBank/DDBJ whole genome shotgun (WGS) entry which is preliminary data.</text>
</comment>
<sequence>MSVPNLSTIRTRHDNLTLWAPGLYPECASRNSRKSRPAAFAFISPLGSPASSVQSGPPRRTDKGLDNCCSYLPGHVSKGKGGCQKGGGKVCEAERRAIRPPIRARETACTTVGRASLHLTVPGAGAACQRRVERHDTTGPSLPVSSAQDYGVWSSLLAALPGSSAACLHLRATKPQQATVVYLPRSLAPRPSSGSDEADPPSCNPNNSCLGAPLPRCRAGQLAGH</sequence>
<proteinExistence type="predicted"/>
<accession>A0AAJ0HI35</accession>
<protein>
    <submittedName>
        <fullName evidence="2">Uncharacterized protein</fullName>
    </submittedName>
</protein>
<dbReference type="Proteomes" id="UP001275084">
    <property type="component" value="Unassembled WGS sequence"/>
</dbReference>
<dbReference type="EMBL" id="JAUIQD010000004">
    <property type="protein sequence ID" value="KAK3352880.1"/>
    <property type="molecule type" value="Genomic_DNA"/>
</dbReference>
<reference evidence="2" key="1">
    <citation type="journal article" date="2023" name="Mol. Phylogenet. Evol.">
        <title>Genome-scale phylogeny and comparative genomics of the fungal order Sordariales.</title>
        <authorList>
            <person name="Hensen N."/>
            <person name="Bonometti L."/>
            <person name="Westerberg I."/>
            <person name="Brannstrom I.O."/>
            <person name="Guillou S."/>
            <person name="Cros-Aarteil S."/>
            <person name="Calhoun S."/>
            <person name="Haridas S."/>
            <person name="Kuo A."/>
            <person name="Mondo S."/>
            <person name="Pangilinan J."/>
            <person name="Riley R."/>
            <person name="LaButti K."/>
            <person name="Andreopoulos B."/>
            <person name="Lipzen A."/>
            <person name="Chen C."/>
            <person name="Yan M."/>
            <person name="Daum C."/>
            <person name="Ng V."/>
            <person name="Clum A."/>
            <person name="Steindorff A."/>
            <person name="Ohm R.A."/>
            <person name="Martin F."/>
            <person name="Silar P."/>
            <person name="Natvig D.O."/>
            <person name="Lalanne C."/>
            <person name="Gautier V."/>
            <person name="Ament-Velasquez S.L."/>
            <person name="Kruys A."/>
            <person name="Hutchinson M.I."/>
            <person name="Powell A.J."/>
            <person name="Barry K."/>
            <person name="Miller A.N."/>
            <person name="Grigoriev I.V."/>
            <person name="Debuchy R."/>
            <person name="Gladieux P."/>
            <person name="Hiltunen Thoren M."/>
            <person name="Johannesson H."/>
        </authorList>
    </citation>
    <scope>NUCLEOTIDE SEQUENCE</scope>
    <source>
        <strain evidence="2">CBS 955.72</strain>
    </source>
</reference>
<name>A0AAJ0HI35_9PEZI</name>